<comment type="catalytic activity">
    <reaction evidence="1">
        <text>ATP + protein L-histidine = ADP + protein N-phospho-L-histidine.</text>
        <dbReference type="EC" id="2.7.13.3"/>
    </reaction>
</comment>
<evidence type="ECO:0000313" key="13">
    <source>
        <dbReference type="Proteomes" id="UP001500575"/>
    </source>
</evidence>
<dbReference type="Proteomes" id="UP001500575">
    <property type="component" value="Unassembled WGS sequence"/>
</dbReference>
<evidence type="ECO:0000313" key="12">
    <source>
        <dbReference type="EMBL" id="GAA2124471.1"/>
    </source>
</evidence>
<dbReference type="PANTHER" id="PTHR24421">
    <property type="entry name" value="NITRATE/NITRITE SENSOR PROTEIN NARX-RELATED"/>
    <property type="match status" value="1"/>
</dbReference>
<dbReference type="GO" id="GO:0016301">
    <property type="term" value="F:kinase activity"/>
    <property type="evidence" value="ECO:0007669"/>
    <property type="project" value="UniProtKB-KW"/>
</dbReference>
<feature type="domain" description="Signal transduction histidine kinase subgroup 3 dimerisation and phosphoacceptor" evidence="10">
    <location>
        <begin position="248"/>
        <end position="311"/>
    </location>
</feature>
<keyword evidence="3" id="KW-0597">Phosphoprotein</keyword>
<keyword evidence="5" id="KW-0547">Nucleotide-binding</keyword>
<evidence type="ECO:0000256" key="3">
    <source>
        <dbReference type="ARBA" id="ARBA00022553"/>
    </source>
</evidence>
<dbReference type="RefSeq" id="WP_344303685.1">
    <property type="nucleotide sequence ID" value="NZ_BAAAQQ010000011.1"/>
</dbReference>
<protein>
    <recommendedName>
        <fullName evidence="2">histidine kinase</fullName>
        <ecNumber evidence="2">2.7.13.3</ecNumber>
    </recommendedName>
</protein>
<keyword evidence="7" id="KW-0067">ATP-binding</keyword>
<keyword evidence="8" id="KW-0902">Two-component regulatory system</keyword>
<accession>A0ABP5K0U8</accession>
<evidence type="ECO:0000259" key="10">
    <source>
        <dbReference type="Pfam" id="PF07730"/>
    </source>
</evidence>
<evidence type="ECO:0000259" key="11">
    <source>
        <dbReference type="Pfam" id="PF13796"/>
    </source>
</evidence>
<evidence type="ECO:0000256" key="2">
    <source>
        <dbReference type="ARBA" id="ARBA00012438"/>
    </source>
</evidence>
<dbReference type="EC" id="2.7.13.3" evidence="2"/>
<evidence type="ECO:0000256" key="5">
    <source>
        <dbReference type="ARBA" id="ARBA00022741"/>
    </source>
</evidence>
<evidence type="ECO:0000256" key="9">
    <source>
        <dbReference type="SAM" id="Phobius"/>
    </source>
</evidence>
<keyword evidence="6 12" id="KW-0418">Kinase</keyword>
<name>A0ABP5K0U8_9ACTN</name>
<sequence>MTETLHMSPTRQAATRSEQVAPNALMRVLLDSGYALSAFPISLSAFVLAVVLFSTGVGLSILVGGVLLLTLCVMVARGFARLERHRVRTMLGREAATPRYQCARSDDGFVRRMLTPLRDPQSWLDVVWSIAGFATGLVAFVLAVVWWAGALGGTTYWFWQTFIPDNPDDTGLAELIGLGDGRVAESLLNLTVGLALAVTLPWVVRFAAVLHSSLAVALLSSRAELQEEVSRAEGGREAARRAEASSMRRLERDIHDGPQQRLVRLTMDLGRAQKQLAVDPQRASETIDGALAQARETVAELRALSRGIAPPLLVDRGLSAALAEMLNHSVVPVTAHVEVGEALPPHVETAVYFVVAEAVTNIAKHSGARSAHVSVVDTGDGVSIRVEDDGLGGAHPAKGSGLAGLQQRVTAVDGLLEVVSPVGGPTVVSAFVPVPGARGHG</sequence>
<dbReference type="InterPro" id="IPR050482">
    <property type="entry name" value="Sensor_HK_TwoCompSys"/>
</dbReference>
<reference evidence="13" key="1">
    <citation type="journal article" date="2019" name="Int. J. Syst. Evol. Microbiol.">
        <title>The Global Catalogue of Microorganisms (GCM) 10K type strain sequencing project: providing services to taxonomists for standard genome sequencing and annotation.</title>
        <authorList>
            <consortium name="The Broad Institute Genomics Platform"/>
            <consortium name="The Broad Institute Genome Sequencing Center for Infectious Disease"/>
            <person name="Wu L."/>
            <person name="Ma J."/>
        </authorList>
    </citation>
    <scope>NUCLEOTIDE SEQUENCE [LARGE SCALE GENOMIC DNA]</scope>
    <source>
        <strain evidence="13">JCM 16021</strain>
    </source>
</reference>
<dbReference type="Gene3D" id="1.20.5.1930">
    <property type="match status" value="1"/>
</dbReference>
<dbReference type="InterPro" id="IPR025828">
    <property type="entry name" value="Put_sensor_dom"/>
</dbReference>
<feature type="transmembrane region" description="Helical" evidence="9">
    <location>
        <begin position="59"/>
        <end position="80"/>
    </location>
</feature>
<keyword evidence="9" id="KW-0472">Membrane</keyword>
<evidence type="ECO:0000256" key="8">
    <source>
        <dbReference type="ARBA" id="ARBA00023012"/>
    </source>
</evidence>
<dbReference type="InterPro" id="IPR036890">
    <property type="entry name" value="HATPase_C_sf"/>
</dbReference>
<keyword evidence="4" id="KW-0808">Transferase</keyword>
<gene>
    <name evidence="12" type="ORF">GCM10009843_21240</name>
</gene>
<dbReference type="InterPro" id="IPR011712">
    <property type="entry name" value="Sig_transdc_His_kin_sub3_dim/P"/>
</dbReference>
<evidence type="ECO:0000256" key="1">
    <source>
        <dbReference type="ARBA" id="ARBA00000085"/>
    </source>
</evidence>
<evidence type="ECO:0000256" key="6">
    <source>
        <dbReference type="ARBA" id="ARBA00022777"/>
    </source>
</evidence>
<dbReference type="SUPFAM" id="SSF55874">
    <property type="entry name" value="ATPase domain of HSP90 chaperone/DNA topoisomerase II/histidine kinase"/>
    <property type="match status" value="1"/>
</dbReference>
<keyword evidence="13" id="KW-1185">Reference proteome</keyword>
<keyword evidence="9" id="KW-1133">Transmembrane helix</keyword>
<proteinExistence type="predicted"/>
<comment type="caution">
    <text evidence="12">The sequence shown here is derived from an EMBL/GenBank/DDBJ whole genome shotgun (WGS) entry which is preliminary data.</text>
</comment>
<dbReference type="Gene3D" id="3.30.565.10">
    <property type="entry name" value="Histidine kinase-like ATPase, C-terminal domain"/>
    <property type="match status" value="1"/>
</dbReference>
<dbReference type="EMBL" id="BAAAQQ010000011">
    <property type="protein sequence ID" value="GAA2124471.1"/>
    <property type="molecule type" value="Genomic_DNA"/>
</dbReference>
<dbReference type="Pfam" id="PF07730">
    <property type="entry name" value="HisKA_3"/>
    <property type="match status" value="1"/>
</dbReference>
<organism evidence="12 13">
    <name type="scientific">Nocardioides bigeumensis</name>
    <dbReference type="NCBI Taxonomy" id="433657"/>
    <lineage>
        <taxon>Bacteria</taxon>
        <taxon>Bacillati</taxon>
        <taxon>Actinomycetota</taxon>
        <taxon>Actinomycetes</taxon>
        <taxon>Propionibacteriales</taxon>
        <taxon>Nocardioidaceae</taxon>
        <taxon>Nocardioides</taxon>
    </lineage>
</organism>
<dbReference type="PANTHER" id="PTHR24421:SF10">
    <property type="entry name" value="NITRATE_NITRITE SENSOR PROTEIN NARQ"/>
    <property type="match status" value="1"/>
</dbReference>
<keyword evidence="9" id="KW-0812">Transmembrane</keyword>
<feature type="transmembrane region" description="Helical" evidence="9">
    <location>
        <begin position="34"/>
        <end position="53"/>
    </location>
</feature>
<dbReference type="Pfam" id="PF13796">
    <property type="entry name" value="Sensor"/>
    <property type="match status" value="1"/>
</dbReference>
<evidence type="ECO:0000256" key="4">
    <source>
        <dbReference type="ARBA" id="ARBA00022679"/>
    </source>
</evidence>
<feature type="domain" description="Putative sensor" evidence="11">
    <location>
        <begin position="34"/>
        <end position="219"/>
    </location>
</feature>
<dbReference type="CDD" id="cd16917">
    <property type="entry name" value="HATPase_UhpB-NarQ-NarX-like"/>
    <property type="match status" value="1"/>
</dbReference>
<feature type="transmembrane region" description="Helical" evidence="9">
    <location>
        <begin position="126"/>
        <end position="149"/>
    </location>
</feature>
<evidence type="ECO:0000256" key="7">
    <source>
        <dbReference type="ARBA" id="ARBA00022840"/>
    </source>
</evidence>